<feature type="compositionally biased region" description="Polar residues" evidence="2">
    <location>
        <begin position="522"/>
        <end position="533"/>
    </location>
</feature>
<feature type="region of interest" description="Disordered" evidence="2">
    <location>
        <begin position="176"/>
        <end position="259"/>
    </location>
</feature>
<feature type="region of interest" description="Disordered" evidence="2">
    <location>
        <begin position="461"/>
        <end position="555"/>
    </location>
</feature>
<evidence type="ECO:0000256" key="2">
    <source>
        <dbReference type="SAM" id="MobiDB-lite"/>
    </source>
</evidence>
<evidence type="ECO:0008006" key="5">
    <source>
        <dbReference type="Google" id="ProtNLM"/>
    </source>
</evidence>
<dbReference type="RefSeq" id="WP_268757265.1">
    <property type="nucleotide sequence ID" value="NZ_CP113836.1"/>
</dbReference>
<dbReference type="EMBL" id="CP113836">
    <property type="protein sequence ID" value="WAL67138.1"/>
    <property type="molecule type" value="Genomic_DNA"/>
</dbReference>
<feature type="compositionally biased region" description="Acidic residues" evidence="2">
    <location>
        <begin position="243"/>
        <end position="253"/>
    </location>
</feature>
<dbReference type="Proteomes" id="UP001163203">
    <property type="component" value="Chromosome"/>
</dbReference>
<accession>A0ABY7B7H3</accession>
<sequence>MARIFTDPSEDFTRVSLPITKFERQDDGSVLVWGKATDGGLDRDLQIIDPAFARKSLQAWFQTGANIRVMHSPSLYPAGVGVELVSQEDGEWLKARIVEPTAVKLVEAGVLQAYSVGIARPRIIRDQVAKGGRVVDGETVEVSLVDRPANPSCGLVIAKMAGGETPTVEYLSELLGEPDLQKQDNSEEIDTTRKGSSFVEQLPEDVKKSAPEAELTGQEQADVEKADGATPPVGEKVTKADAPDADEPDGDEPEDKKTVEKGVHTADLEVEAGLEHLKDALRQVVADQMTDPDRLTHDADRQVDAALARTGEDIDAAIAAQAADERTDKAAAPDLAKADQLDLTGSLESPTLTPADGVPYGLRRLHDATCAAYSWPVVKEAHPALAKMSLGELLGGASQLINANLARALATDGGTGQAADEVAALAKAYQAAIALGTPDEQLMAQARVELAKAFRAANPDAPAMTPLQTGAGGHQPTPGQWVRPYLSAGHAPLSASAGQHPRLPSAKPVDAAQFGRGPLTDGHQSPSPQNRGPNPSGAHATAAPSRAPGEKGVDAELTKNDPLTIAGSMAAVHDHLADLYPHVCPMDHRYATRQSDINTQPLAQTTVLDTNPAGGPMAAAAPAVTKAATVATGDELLKAASPELLKAAITELVQEQVASQLALQAEKHETELAKMRRQLDELAAQPDPRQAAYRGMAGIEQILPALTKRAEEPPAGANAEQVSRIAAWLDSPDPAQREAARASLLAKLR</sequence>
<feature type="coiled-coil region" evidence="1">
    <location>
        <begin position="658"/>
        <end position="685"/>
    </location>
</feature>
<protein>
    <recommendedName>
        <fullName evidence="5">Prohead protease</fullName>
    </recommendedName>
</protein>
<reference evidence="3" key="1">
    <citation type="submission" date="2022-11" db="EMBL/GenBank/DDBJ databases">
        <authorList>
            <person name="Mo P."/>
        </authorList>
    </citation>
    <scope>NUCLEOTIDE SEQUENCE</scope>
    <source>
        <strain evidence="3">HUAS 11-8</strain>
    </source>
</reference>
<gene>
    <name evidence="3" type="ORF">ORV05_04940</name>
</gene>
<feature type="compositionally biased region" description="Basic and acidic residues" evidence="2">
    <location>
        <begin position="179"/>
        <end position="193"/>
    </location>
</feature>
<proteinExistence type="predicted"/>
<keyword evidence="1" id="KW-0175">Coiled coil</keyword>
<evidence type="ECO:0000256" key="1">
    <source>
        <dbReference type="SAM" id="Coils"/>
    </source>
</evidence>
<name>A0ABY7B7H3_9PSEU</name>
<organism evidence="3 4">
    <name type="scientific">Amycolatopsis cynarae</name>
    <dbReference type="NCBI Taxonomy" id="2995223"/>
    <lineage>
        <taxon>Bacteria</taxon>
        <taxon>Bacillati</taxon>
        <taxon>Actinomycetota</taxon>
        <taxon>Actinomycetes</taxon>
        <taxon>Pseudonocardiales</taxon>
        <taxon>Pseudonocardiaceae</taxon>
        <taxon>Amycolatopsis</taxon>
    </lineage>
</organism>
<evidence type="ECO:0000313" key="4">
    <source>
        <dbReference type="Proteomes" id="UP001163203"/>
    </source>
</evidence>
<keyword evidence="4" id="KW-1185">Reference proteome</keyword>
<evidence type="ECO:0000313" key="3">
    <source>
        <dbReference type="EMBL" id="WAL67138.1"/>
    </source>
</evidence>